<dbReference type="PANTHER" id="PTHR33605">
    <property type="entry name" value="EARLY NODULIN-93"/>
    <property type="match status" value="1"/>
</dbReference>
<dbReference type="Proteomes" id="UP000652761">
    <property type="component" value="Unassembled WGS sequence"/>
</dbReference>
<keyword evidence="3" id="KW-1185">Reference proteome</keyword>
<evidence type="ECO:0000256" key="1">
    <source>
        <dbReference type="SAM" id="MobiDB-lite"/>
    </source>
</evidence>
<evidence type="ECO:0008006" key="4">
    <source>
        <dbReference type="Google" id="ProtNLM"/>
    </source>
</evidence>
<dbReference type="Pfam" id="PF03386">
    <property type="entry name" value="ENOD93"/>
    <property type="match status" value="1"/>
</dbReference>
<name>A0A843UEX4_COLES</name>
<evidence type="ECO:0000313" key="2">
    <source>
        <dbReference type="EMBL" id="MQL80470.1"/>
    </source>
</evidence>
<protein>
    <recommendedName>
        <fullName evidence="4">Early nodulin-93-like</fullName>
    </recommendedName>
</protein>
<reference evidence="2" key="1">
    <citation type="submission" date="2017-07" db="EMBL/GenBank/DDBJ databases">
        <title>Taro Niue Genome Assembly and Annotation.</title>
        <authorList>
            <person name="Atibalentja N."/>
            <person name="Keating K."/>
            <person name="Fields C.J."/>
        </authorList>
    </citation>
    <scope>NUCLEOTIDE SEQUENCE</scope>
    <source>
        <strain evidence="2">Niue_2</strain>
        <tissue evidence="2">Leaf</tissue>
    </source>
</reference>
<dbReference type="InterPro" id="IPR005050">
    <property type="entry name" value="Enod93"/>
</dbReference>
<dbReference type="OrthoDB" id="634154at2759"/>
<dbReference type="AlphaFoldDB" id="A0A843UEX4"/>
<dbReference type="EMBL" id="NMUH01000508">
    <property type="protein sequence ID" value="MQL80470.1"/>
    <property type="molecule type" value="Genomic_DNA"/>
</dbReference>
<feature type="compositionally biased region" description="Basic and acidic residues" evidence="1">
    <location>
        <begin position="1"/>
        <end position="12"/>
    </location>
</feature>
<comment type="caution">
    <text evidence="2">The sequence shown here is derived from an EMBL/GenBank/DDBJ whole genome shotgun (WGS) entry which is preliminary data.</text>
</comment>
<gene>
    <name evidence="2" type="ORF">Taro_012912</name>
</gene>
<sequence length="109" mass="11251">MGIPSELRDAWASRRQSPLVPSPSEPPVGDSESTIQDAVAGGVKTACITGAVTAVPVLVGCRVLPWAKANLNHTAQALIISAATVAGFFISADKTILEGAKKNSLDKLK</sequence>
<feature type="region of interest" description="Disordered" evidence="1">
    <location>
        <begin position="1"/>
        <end position="34"/>
    </location>
</feature>
<proteinExistence type="predicted"/>
<evidence type="ECO:0000313" key="3">
    <source>
        <dbReference type="Proteomes" id="UP000652761"/>
    </source>
</evidence>
<organism evidence="2 3">
    <name type="scientific">Colocasia esculenta</name>
    <name type="common">Wild taro</name>
    <name type="synonym">Arum esculentum</name>
    <dbReference type="NCBI Taxonomy" id="4460"/>
    <lineage>
        <taxon>Eukaryota</taxon>
        <taxon>Viridiplantae</taxon>
        <taxon>Streptophyta</taxon>
        <taxon>Embryophyta</taxon>
        <taxon>Tracheophyta</taxon>
        <taxon>Spermatophyta</taxon>
        <taxon>Magnoliopsida</taxon>
        <taxon>Liliopsida</taxon>
        <taxon>Araceae</taxon>
        <taxon>Aroideae</taxon>
        <taxon>Colocasieae</taxon>
        <taxon>Colocasia</taxon>
    </lineage>
</organism>
<dbReference type="PANTHER" id="PTHR33605:SF3">
    <property type="entry name" value="EARLY NODULIN-LIKE PROTEIN"/>
    <property type="match status" value="1"/>
</dbReference>
<accession>A0A843UEX4</accession>